<dbReference type="AlphaFoldDB" id="A0A2M4D4D6"/>
<feature type="chain" id="PRO_5014844074" evidence="1">
    <location>
        <begin position="19"/>
        <end position="161"/>
    </location>
</feature>
<accession>A0A2M4D4D6</accession>
<proteinExistence type="predicted"/>
<sequence>MFLSISFSFCFLSLHTCAYVACPCMFHSLHTTTWPERWSELHHHDITIMNITITTSPSPAHKHTPEYYVQMHHSHLHLSIITTQCPASFVSPSILLLHSCPPRLLCVLSVCVCIRCRPIPRTILISELEYWSTRSGNDITMLYNMVLGLSLRHSVNAPNAH</sequence>
<keyword evidence="1" id="KW-0732">Signal</keyword>
<protein>
    <submittedName>
        <fullName evidence="2">Putative secreted protein</fullName>
    </submittedName>
</protein>
<name>A0A2M4D4D6_ANODA</name>
<dbReference type="EMBL" id="GGFL01008238">
    <property type="protein sequence ID" value="MBW72416.1"/>
    <property type="molecule type" value="Transcribed_RNA"/>
</dbReference>
<organism evidence="2">
    <name type="scientific">Anopheles darlingi</name>
    <name type="common">Mosquito</name>
    <dbReference type="NCBI Taxonomy" id="43151"/>
    <lineage>
        <taxon>Eukaryota</taxon>
        <taxon>Metazoa</taxon>
        <taxon>Ecdysozoa</taxon>
        <taxon>Arthropoda</taxon>
        <taxon>Hexapoda</taxon>
        <taxon>Insecta</taxon>
        <taxon>Pterygota</taxon>
        <taxon>Neoptera</taxon>
        <taxon>Endopterygota</taxon>
        <taxon>Diptera</taxon>
        <taxon>Nematocera</taxon>
        <taxon>Culicoidea</taxon>
        <taxon>Culicidae</taxon>
        <taxon>Anophelinae</taxon>
        <taxon>Anopheles</taxon>
    </lineage>
</organism>
<evidence type="ECO:0000256" key="1">
    <source>
        <dbReference type="SAM" id="SignalP"/>
    </source>
</evidence>
<evidence type="ECO:0000313" key="2">
    <source>
        <dbReference type="EMBL" id="MBW72416.1"/>
    </source>
</evidence>
<reference evidence="2" key="1">
    <citation type="submission" date="2018-01" db="EMBL/GenBank/DDBJ databases">
        <title>An insight into the sialome of Amazonian anophelines.</title>
        <authorList>
            <person name="Ribeiro J.M."/>
            <person name="Scarpassa V."/>
            <person name="Calvo E."/>
        </authorList>
    </citation>
    <scope>NUCLEOTIDE SEQUENCE</scope>
</reference>
<feature type="signal peptide" evidence="1">
    <location>
        <begin position="1"/>
        <end position="18"/>
    </location>
</feature>